<dbReference type="InterPro" id="IPR026823">
    <property type="entry name" value="cEGF"/>
</dbReference>
<dbReference type="InterPro" id="IPR009030">
    <property type="entry name" value="Growth_fac_rcpt_cys_sf"/>
</dbReference>
<keyword evidence="7" id="KW-0325">Glycoprotein</keyword>
<dbReference type="InterPro" id="IPR000859">
    <property type="entry name" value="CUB_dom"/>
</dbReference>
<dbReference type="SMART" id="SM00042">
    <property type="entry name" value="CUB"/>
    <property type="match status" value="2"/>
</dbReference>
<dbReference type="AlphaFoldDB" id="A0A2G8K7R6"/>
<keyword evidence="3 8" id="KW-0245">EGF-like domain</keyword>
<dbReference type="SMART" id="SM00181">
    <property type="entry name" value="EGF"/>
    <property type="match status" value="17"/>
</dbReference>
<feature type="domain" description="EGF-like" evidence="11">
    <location>
        <begin position="608"/>
        <end position="645"/>
    </location>
</feature>
<dbReference type="Proteomes" id="UP000230750">
    <property type="component" value="Unassembled WGS sequence"/>
</dbReference>
<dbReference type="FunFam" id="2.10.25.10:FF:000010">
    <property type="entry name" value="Pro-epidermal growth factor"/>
    <property type="match status" value="1"/>
</dbReference>
<comment type="caution">
    <text evidence="12">The sequence shown here is derived from an EMBL/GenBank/DDBJ whole genome shotgun (WGS) entry which is preliminary data.</text>
</comment>
<evidence type="ECO:0000259" key="11">
    <source>
        <dbReference type="PROSITE" id="PS50026"/>
    </source>
</evidence>
<dbReference type="FunFam" id="2.60.120.290:FF:000013">
    <property type="entry name" value="Membrane frizzled-related protein"/>
    <property type="match status" value="1"/>
</dbReference>
<dbReference type="InterPro" id="IPR000152">
    <property type="entry name" value="EGF-type_Asp/Asn_hydroxyl_site"/>
</dbReference>
<dbReference type="SUPFAM" id="SSF49854">
    <property type="entry name" value="Spermadhesin, CUB domain"/>
    <property type="match status" value="2"/>
</dbReference>
<evidence type="ECO:0000313" key="12">
    <source>
        <dbReference type="EMBL" id="PIK44037.1"/>
    </source>
</evidence>
<name>A0A2G8K7R6_STIJA</name>
<dbReference type="CDD" id="cd00054">
    <property type="entry name" value="EGF_CA"/>
    <property type="match status" value="3"/>
</dbReference>
<organism evidence="12 13">
    <name type="scientific">Stichopus japonicus</name>
    <name type="common">Sea cucumber</name>
    <dbReference type="NCBI Taxonomy" id="307972"/>
    <lineage>
        <taxon>Eukaryota</taxon>
        <taxon>Metazoa</taxon>
        <taxon>Echinodermata</taxon>
        <taxon>Eleutherozoa</taxon>
        <taxon>Echinozoa</taxon>
        <taxon>Holothuroidea</taxon>
        <taxon>Aspidochirotacea</taxon>
        <taxon>Aspidochirotida</taxon>
        <taxon>Stichopodidae</taxon>
        <taxon>Apostichopus</taxon>
    </lineage>
</organism>
<dbReference type="GO" id="GO:0005576">
    <property type="term" value="C:extracellular region"/>
    <property type="evidence" value="ECO:0007669"/>
    <property type="project" value="UniProtKB-SubCell"/>
</dbReference>
<dbReference type="Gene3D" id="2.10.25.10">
    <property type="entry name" value="Laminin"/>
    <property type="match status" value="17"/>
</dbReference>
<gene>
    <name evidence="12" type="ORF">BSL78_19106</name>
</gene>
<dbReference type="CDD" id="cd00041">
    <property type="entry name" value="CUB"/>
    <property type="match status" value="2"/>
</dbReference>
<comment type="subcellular location">
    <subcellularLocation>
        <location evidence="1">Secreted</location>
    </subcellularLocation>
</comment>
<evidence type="ECO:0000256" key="2">
    <source>
        <dbReference type="ARBA" id="ARBA00022525"/>
    </source>
</evidence>
<dbReference type="SUPFAM" id="SSF57184">
    <property type="entry name" value="Growth factor receptor domain"/>
    <property type="match status" value="5"/>
</dbReference>
<comment type="caution">
    <text evidence="8">Lacks conserved residue(s) required for the propagation of feature annotation.</text>
</comment>
<dbReference type="PANTHER" id="PTHR47333:SF4">
    <property type="entry name" value="EGF-LIKE DOMAIN-CONTAINING PROTEIN"/>
    <property type="match status" value="1"/>
</dbReference>
<reference evidence="12 13" key="1">
    <citation type="journal article" date="2017" name="PLoS Biol.">
        <title>The sea cucumber genome provides insights into morphological evolution and visceral regeneration.</title>
        <authorList>
            <person name="Zhang X."/>
            <person name="Sun L."/>
            <person name="Yuan J."/>
            <person name="Sun Y."/>
            <person name="Gao Y."/>
            <person name="Zhang L."/>
            <person name="Li S."/>
            <person name="Dai H."/>
            <person name="Hamel J.F."/>
            <person name="Liu C."/>
            <person name="Yu Y."/>
            <person name="Liu S."/>
            <person name="Lin W."/>
            <person name="Guo K."/>
            <person name="Jin S."/>
            <person name="Xu P."/>
            <person name="Storey K.B."/>
            <person name="Huan P."/>
            <person name="Zhang T."/>
            <person name="Zhou Y."/>
            <person name="Zhang J."/>
            <person name="Lin C."/>
            <person name="Li X."/>
            <person name="Xing L."/>
            <person name="Huo D."/>
            <person name="Sun M."/>
            <person name="Wang L."/>
            <person name="Mercier A."/>
            <person name="Li F."/>
            <person name="Yang H."/>
            <person name="Xiang J."/>
        </authorList>
    </citation>
    <scope>NUCLEOTIDE SEQUENCE [LARGE SCALE GENOMIC DNA]</scope>
    <source>
        <strain evidence="12">Shaxun</strain>
        <tissue evidence="12">Muscle</tissue>
    </source>
</reference>
<protein>
    <submittedName>
        <fullName evidence="12">Putative latent-transforming growth factor beta-binding protein 4</fullName>
    </submittedName>
</protein>
<dbReference type="FunFam" id="2.10.25.10:FF:000119">
    <property type="entry name" value="vitamin K-dependent protein S"/>
    <property type="match status" value="1"/>
</dbReference>
<keyword evidence="6 8" id="KW-1015">Disulfide bond</keyword>
<feature type="disulfide bond" evidence="8">
    <location>
        <begin position="318"/>
        <end position="328"/>
    </location>
</feature>
<dbReference type="SUPFAM" id="SSF57196">
    <property type="entry name" value="EGF/Laminin"/>
    <property type="match status" value="3"/>
</dbReference>
<proteinExistence type="predicted"/>
<evidence type="ECO:0000256" key="1">
    <source>
        <dbReference type="ARBA" id="ARBA00004613"/>
    </source>
</evidence>
<dbReference type="Pfam" id="PF12662">
    <property type="entry name" value="cEGF"/>
    <property type="match status" value="4"/>
</dbReference>
<dbReference type="PANTHER" id="PTHR47333">
    <property type="entry name" value="VON WILLEBRAND FACTOR C AND EGF DOMAIN-CONTAINING PROTEIN"/>
    <property type="match status" value="1"/>
</dbReference>
<evidence type="ECO:0000313" key="13">
    <source>
        <dbReference type="Proteomes" id="UP000230750"/>
    </source>
</evidence>
<keyword evidence="9" id="KW-0175">Coiled coil</keyword>
<feature type="disulfide bond" evidence="8">
    <location>
        <begin position="703"/>
        <end position="720"/>
    </location>
</feature>
<dbReference type="PROSITE" id="PS50026">
    <property type="entry name" value="EGF_3"/>
    <property type="match status" value="6"/>
</dbReference>
<feature type="domain" description="EGF-like" evidence="11">
    <location>
        <begin position="692"/>
        <end position="735"/>
    </location>
</feature>
<evidence type="ECO:0000259" key="10">
    <source>
        <dbReference type="PROSITE" id="PS01180"/>
    </source>
</evidence>
<dbReference type="FunFam" id="2.10.25.10:FF:000014">
    <property type="entry name" value="Latent-transforming growth factor beta-binding protein 3"/>
    <property type="match status" value="1"/>
</dbReference>
<dbReference type="Gene3D" id="2.60.120.290">
    <property type="entry name" value="Spermadhesin, CUB domain"/>
    <property type="match status" value="2"/>
</dbReference>
<dbReference type="GO" id="GO:0005509">
    <property type="term" value="F:calcium ion binding"/>
    <property type="evidence" value="ECO:0007669"/>
    <property type="project" value="InterPro"/>
</dbReference>
<dbReference type="InterPro" id="IPR018097">
    <property type="entry name" value="EGF_Ca-bd_CS"/>
</dbReference>
<feature type="coiled-coil region" evidence="9">
    <location>
        <begin position="999"/>
        <end position="1033"/>
    </location>
</feature>
<dbReference type="InterPro" id="IPR000742">
    <property type="entry name" value="EGF"/>
</dbReference>
<feature type="domain" description="EGF-like" evidence="11">
    <location>
        <begin position="902"/>
        <end position="938"/>
    </location>
</feature>
<keyword evidence="5" id="KW-0677">Repeat</keyword>
<feature type="domain" description="EGF-like" evidence="11">
    <location>
        <begin position="314"/>
        <end position="353"/>
    </location>
</feature>
<evidence type="ECO:0000256" key="8">
    <source>
        <dbReference type="PROSITE-ProRule" id="PRU00076"/>
    </source>
</evidence>
<dbReference type="FunFam" id="2.10.25.10:FF:000037">
    <property type="entry name" value="Signal peptide, CUB domain and EGF-like domain-containing 2"/>
    <property type="match status" value="1"/>
</dbReference>
<dbReference type="Pfam" id="PF00431">
    <property type="entry name" value="CUB"/>
    <property type="match status" value="2"/>
</dbReference>
<dbReference type="SMART" id="SM00179">
    <property type="entry name" value="EGF_CA"/>
    <property type="match status" value="15"/>
</dbReference>
<dbReference type="InterPro" id="IPR052080">
    <property type="entry name" value="vWF_C/EGF_Fibrillin"/>
</dbReference>
<dbReference type="STRING" id="307972.A0A2G8K7R6"/>
<keyword evidence="13" id="KW-1185">Reference proteome</keyword>
<feature type="domain" description="CUB" evidence="10">
    <location>
        <begin position="151"/>
        <end position="266"/>
    </location>
</feature>
<feature type="domain" description="EGF-like" evidence="11">
    <location>
        <begin position="566"/>
        <end position="602"/>
    </location>
</feature>
<accession>A0A2G8K7R6</accession>
<dbReference type="InterPro" id="IPR049883">
    <property type="entry name" value="NOTCH1_EGF-like"/>
</dbReference>
<dbReference type="PROSITE" id="PS01187">
    <property type="entry name" value="EGF_CA"/>
    <property type="match status" value="5"/>
</dbReference>
<dbReference type="EMBL" id="MRZV01000805">
    <property type="protein sequence ID" value="PIK44037.1"/>
    <property type="molecule type" value="Genomic_DNA"/>
</dbReference>
<dbReference type="PROSITE" id="PS01186">
    <property type="entry name" value="EGF_2"/>
    <property type="match status" value="6"/>
</dbReference>
<keyword evidence="2" id="KW-0964">Secreted</keyword>
<evidence type="ECO:0000256" key="6">
    <source>
        <dbReference type="ARBA" id="ARBA00023157"/>
    </source>
</evidence>
<dbReference type="PROSITE" id="PS00010">
    <property type="entry name" value="ASX_HYDROXYL"/>
    <property type="match status" value="6"/>
</dbReference>
<keyword evidence="4" id="KW-0732">Signal</keyword>
<feature type="domain" description="CUB" evidence="10">
    <location>
        <begin position="38"/>
        <end position="150"/>
    </location>
</feature>
<dbReference type="PROSITE" id="PS01180">
    <property type="entry name" value="CUB"/>
    <property type="match status" value="2"/>
</dbReference>
<dbReference type="FunFam" id="2.60.120.290:FF:000005">
    <property type="entry name" value="Procollagen C-endopeptidase enhancer 1"/>
    <property type="match status" value="1"/>
</dbReference>
<feature type="domain" description="EGF-like" evidence="11">
    <location>
        <begin position="777"/>
        <end position="817"/>
    </location>
</feature>
<dbReference type="InterPro" id="IPR035914">
    <property type="entry name" value="Sperma_CUB_dom_sf"/>
</dbReference>
<evidence type="ECO:0000256" key="9">
    <source>
        <dbReference type="SAM" id="Coils"/>
    </source>
</evidence>
<dbReference type="OrthoDB" id="4405280at2759"/>
<evidence type="ECO:0000256" key="7">
    <source>
        <dbReference type="ARBA" id="ARBA00023180"/>
    </source>
</evidence>
<dbReference type="Pfam" id="PF14670">
    <property type="entry name" value="FXa_inhibition"/>
    <property type="match status" value="5"/>
</dbReference>
<evidence type="ECO:0000256" key="4">
    <source>
        <dbReference type="ARBA" id="ARBA00022729"/>
    </source>
</evidence>
<dbReference type="Pfam" id="PF07645">
    <property type="entry name" value="EGF_CA"/>
    <property type="match status" value="5"/>
</dbReference>
<dbReference type="FunFam" id="2.10.25.10:FF:000240">
    <property type="entry name" value="Vitamin K-dependent protein S"/>
    <property type="match status" value="2"/>
</dbReference>
<sequence>MDIHDNVLQVKKTCPVFLFISIAACLFIEGVTGGALRCGEVLYAGEGKVQSPNHPGKYPSDVNCEWLITTEYTNHITLLFSTFELEESPGCHYDYLEIYDGRNANSPLIGKYCGMNQPGPLTSSSQSIFMKFISDMTIERLGFSVNYSTGCSRTFYGPSGEIMSPNYPSKYNTNLDCVYKIQVGNRKRVKLVFVDFWLENGDTRTNCDYDYLEIRDGRNSNSNLIGLFCGNDTPGMIVSHSNTMTLRFVTDGSVVERGFLVQYITEVADDQRTNQCRRNNGGCAYTCRTDNRGRVQCECPEGFNLNQDGRSCDDFDECQEQQPCAHVCSNTPGSYRCECWEGYQLADDGKTCEDINECNDNNGGCQDDCRNLPGSYYCTCSDQNKVLMSDGLTCEVSQSCRENNGECEQVCHERPPSIYCSCHMGFQLNSDGFNCSDVNECQRPANRFRTYSHHCNQQCFNTPGSYYCDCDDGFELSPNGRVCKDIDECSTQLNYQCDQKCTNFPGGYRCDCFPGWQKSPRGRCKDINECLNPPEDCHTCVNFEGGFECECRDGFVANDNSTGCVDINECQEDNGGCQQVCVNLPGKHECRCRNGFQGLNIDNKICLDIDECADSQRGPCDHFCNNLEGSFECSCRSGFYLRENQITCADINECLDNNGGCNQRCINTQSSWKCGCHSGFNQINDLGQECEDVDECAEGIDDCVTSEGAVCQNSVGNYTCSCPEGYESTDWIHCTDVNECEDASLNNCQQDCNNINGSFLCSCFEGYEPHNNTHCQDVNECRDRPCDHRDLCQNTEGSFLCACRDGYFLTADGTSCSDINECVVNNGGCDQICINDKGSRRCDCEVGYNLLGDGVTCQDIDECEEGHACCNQMHNCLNLNGSYTCSCDHGFYVEEDSCTCLDIDECEINNGGCDHTCTNFPGGFECSCWEGFVSDQSNSSSCYDRNECEIDNGGCGHICTNYPGGYNCSCSLNFKLGIDQHSCRPCPTCENFEEMQRLILELTYELNMVKDEITRLQQTNIIYENRIRQMEDTKSSQMQLLSSTLSAINAH</sequence>
<evidence type="ECO:0000256" key="5">
    <source>
        <dbReference type="ARBA" id="ARBA00022737"/>
    </source>
</evidence>
<evidence type="ECO:0000256" key="3">
    <source>
        <dbReference type="ARBA" id="ARBA00022536"/>
    </source>
</evidence>
<dbReference type="InterPro" id="IPR001881">
    <property type="entry name" value="EGF-like_Ca-bd_dom"/>
</dbReference>
<dbReference type="FunFam" id="2.10.25.10:FF:000005">
    <property type="entry name" value="Fibrillin 2"/>
    <property type="match status" value="3"/>
</dbReference>